<organism evidence="1 2">
    <name type="scientific">Priestia megaterium</name>
    <name type="common">Bacillus megaterium</name>
    <dbReference type="NCBI Taxonomy" id="1404"/>
    <lineage>
        <taxon>Bacteria</taxon>
        <taxon>Bacillati</taxon>
        <taxon>Bacillota</taxon>
        <taxon>Bacilli</taxon>
        <taxon>Bacillales</taxon>
        <taxon>Bacillaceae</taxon>
        <taxon>Priestia</taxon>
    </lineage>
</organism>
<name>A0A6M6E8I0_PRIMG</name>
<geneLocation type="plasmid" evidence="2">
    <name>pfdu301a</name>
</geneLocation>
<proteinExistence type="predicted"/>
<dbReference type="EMBL" id="CP045273">
    <property type="protein sequence ID" value="QJX79895.1"/>
    <property type="molecule type" value="Genomic_DNA"/>
</dbReference>
<dbReference type="AlphaFoldDB" id="A0A6M6E8I0"/>
<dbReference type="Proteomes" id="UP000501076">
    <property type="component" value="Plasmid pFDU301A"/>
</dbReference>
<protein>
    <submittedName>
        <fullName evidence="1">Uncharacterized protein</fullName>
    </submittedName>
</protein>
<evidence type="ECO:0000313" key="1">
    <source>
        <dbReference type="EMBL" id="QJX79895.1"/>
    </source>
</evidence>
<accession>A0A6M6E8I0</accession>
<sequence length="244" mass="29187">MNYEIIYNRQFIVVGDRYIPLFQHGNSGQFKLTLKGKKTPVKTWTVFNKDKTNKILFTKQEILELAKSYNSYEFYRTRNSSFKEGEFERWFANGTNTAKPIEYFTEHDNTMVIVEVGSDSEKEHSINSTIELLETLDKIKNKSVVIEDSITQLNFRFDEQNLNLPRQKRNRREYKKYPFYFVLASNEGYYIRKLNSKCLCSENKDRHSVARKFKTEKEAEKYLERYKIVRDKFIIEKVDEPVLL</sequence>
<dbReference type="RefSeq" id="WP_171777877.1">
    <property type="nucleotide sequence ID" value="NZ_CP045273.1"/>
</dbReference>
<reference evidence="1 2" key="1">
    <citation type="submission" date="2019-10" db="EMBL/GenBank/DDBJ databases">
        <title>Complete genome sequences for adaption low water activity.</title>
        <authorList>
            <person name="Zhao L."/>
            <person name="Zhong J."/>
        </authorList>
    </citation>
    <scope>NUCLEOTIDE SEQUENCE [LARGE SCALE GENOMIC DNA]</scope>
    <source>
        <strain evidence="1 2">FDU301</strain>
        <plasmid evidence="2">pfdu301a</plasmid>
    </source>
</reference>
<keyword evidence="1" id="KW-0614">Plasmid</keyword>
<evidence type="ECO:0000313" key="2">
    <source>
        <dbReference type="Proteomes" id="UP000501076"/>
    </source>
</evidence>
<gene>
    <name evidence="1" type="ORF">FDZ14_27730</name>
</gene>